<name>A0AAE3JN02_9FLAO</name>
<dbReference type="InterPro" id="IPR034032">
    <property type="entry name" value="Zn_MMP-like_bac"/>
</dbReference>
<dbReference type="PROSITE" id="PS51257">
    <property type="entry name" value="PROKAR_LIPOPROTEIN"/>
    <property type="match status" value="1"/>
</dbReference>
<dbReference type="Proteomes" id="UP001200642">
    <property type="component" value="Unassembled WGS sequence"/>
</dbReference>
<gene>
    <name evidence="5" type="ORF">K8352_01135</name>
</gene>
<protein>
    <submittedName>
        <fullName evidence="5">Zinc-dependent metalloprotease</fullName>
    </submittedName>
</protein>
<dbReference type="RefSeq" id="WP_317900492.1">
    <property type="nucleotide sequence ID" value="NZ_JAIRBC010000001.1"/>
</dbReference>
<evidence type="ECO:0000313" key="6">
    <source>
        <dbReference type="Proteomes" id="UP001200642"/>
    </source>
</evidence>
<evidence type="ECO:0000313" key="5">
    <source>
        <dbReference type="EMBL" id="MCG2459346.1"/>
    </source>
</evidence>
<dbReference type="Pfam" id="PF17162">
    <property type="entry name" value="DUF5118"/>
    <property type="match status" value="1"/>
</dbReference>
<dbReference type="EMBL" id="JAIRBC010000001">
    <property type="protein sequence ID" value="MCG2459346.1"/>
    <property type="molecule type" value="Genomic_DNA"/>
</dbReference>
<dbReference type="GO" id="GO:0008237">
    <property type="term" value="F:metallopeptidase activity"/>
    <property type="evidence" value="ECO:0007669"/>
    <property type="project" value="UniProtKB-KW"/>
</dbReference>
<proteinExistence type="predicted"/>
<reference evidence="5" key="1">
    <citation type="submission" date="2023-02" db="EMBL/GenBank/DDBJ databases">
        <title>Genome of Flavobacteriaceae gen. nov. sp. strain F89.</title>
        <authorList>
            <person name="Wang Y."/>
        </authorList>
    </citation>
    <scope>NUCLEOTIDE SEQUENCE</scope>
    <source>
        <strain evidence="5">F89</strain>
    </source>
</reference>
<dbReference type="Pfam" id="PF16313">
    <property type="entry name" value="DUF4953"/>
    <property type="match status" value="1"/>
</dbReference>
<dbReference type="Pfam" id="PF17148">
    <property type="entry name" value="DUF5117"/>
    <property type="match status" value="1"/>
</dbReference>
<feature type="region of interest" description="Disordered" evidence="1">
    <location>
        <begin position="835"/>
        <end position="860"/>
    </location>
</feature>
<dbReference type="SUPFAM" id="SSF55486">
    <property type="entry name" value="Metalloproteases ('zincins'), catalytic domain"/>
    <property type="match status" value="1"/>
</dbReference>
<accession>A0AAE3JN02</accession>
<feature type="domain" description="DUF5117" evidence="3">
    <location>
        <begin position="98"/>
        <end position="294"/>
    </location>
</feature>
<dbReference type="InterPro" id="IPR033428">
    <property type="entry name" value="DUF5118"/>
</dbReference>
<dbReference type="Gene3D" id="3.40.390.10">
    <property type="entry name" value="Collagenase (Catalytic Domain)"/>
    <property type="match status" value="1"/>
</dbReference>
<evidence type="ECO:0000256" key="1">
    <source>
        <dbReference type="SAM" id="MobiDB-lite"/>
    </source>
</evidence>
<evidence type="ECO:0000259" key="2">
    <source>
        <dbReference type="Pfam" id="PF16313"/>
    </source>
</evidence>
<dbReference type="InterPro" id="IPR032534">
    <property type="entry name" value="EcxA_zinc-bd"/>
</dbReference>
<sequence>MRLFFGLVFIIGFASSCSVLDSVGKSNGKMADGTSLSTRAEPYDKIITKEAVTKKGLFTVHKVGDKYFFEVADSILDREILVVSRFIKTPSGAGNYGGEEIGEKTITLEKAPTNKIFLRVSTLVSEANESDAISRSVNNSNITPILEAFDIKARNEKHHTSIIEVTGFINSENPLLALSDAQKSSYRLSGLEKDKSYIEQINSFPINTEIRTVKTYRAKSTSGKGSNDLPAAVLSGMVTLEINNSFILLPKTPMEKRYFDPRVGYFASSFLEYGDDQQSVYRNAFIHRWKLEPKPEDLEKWKRGELVAPRKPIVFYIGPATPKKWRPYLIQGINDWQEAFEQAGFKNAIIGKEWPENDDTMSLEDARFSVLRYFASPAKNAYGPNIIDPRSGEILESHIGWYHNLMNLLHNWYMIQAGAVDPRARNVEFDTDLMGELIRYVCAHEVGHSLGLRHNMGASYSTPVEKLRDKSWLDTYGISSSIMDYSRFNYVAQPEDSIPPVDLRPRIGDYDKWAIQWGYSKLPGEMNKDAEKEVLSKWIVDSVAANPRLWFGGEGRDFDPRTQSEDLGDNAMKAGTYGIINLQRIVPHLIDWTKEKESDDYSNLDQVYKDLVKQYDNYLFHVAQNIGGIYVTPKTMGENGDIYRPVPKATQKAALAFLDNYIFHEPDWLLTNRILNAIQSPRSKESVTRTMENVMMNLLGGSRMSRMTFIAERYTDVDTYTPEEYFEDLNHLIWGNLNVFYKADAYKRKLQKAYVANVIALYKPNEAQGTVGGILAKLSEDYTSNTDVRSLALNELITLQTKIAQTIPVVTDRLTKAHLQYLTREIEEVVGEPKAMDSPFRPFNPDLSIKSGPNAPSSSP</sequence>
<keyword evidence="5" id="KW-0482">Metalloprotease</keyword>
<dbReference type="PANTHER" id="PTHR38478">
    <property type="entry name" value="PEPTIDASE M1A AND M12B"/>
    <property type="match status" value="1"/>
</dbReference>
<keyword evidence="5" id="KW-0378">Hydrolase</keyword>
<keyword evidence="6" id="KW-1185">Reference proteome</keyword>
<evidence type="ECO:0000259" key="4">
    <source>
        <dbReference type="Pfam" id="PF17162"/>
    </source>
</evidence>
<feature type="domain" description="DUF5118" evidence="4">
    <location>
        <begin position="41"/>
        <end position="89"/>
    </location>
</feature>
<evidence type="ECO:0000259" key="3">
    <source>
        <dbReference type="Pfam" id="PF17148"/>
    </source>
</evidence>
<keyword evidence="5" id="KW-0645">Protease</keyword>
<comment type="caution">
    <text evidence="5">The sequence shown here is derived from an EMBL/GenBank/DDBJ whole genome shotgun (WGS) entry which is preliminary data.</text>
</comment>
<dbReference type="AlphaFoldDB" id="A0AAE3JN02"/>
<feature type="domain" description="EcxA zinc-binding" evidence="2">
    <location>
        <begin position="428"/>
        <end position="738"/>
    </location>
</feature>
<dbReference type="InterPro" id="IPR024079">
    <property type="entry name" value="MetalloPept_cat_dom_sf"/>
</dbReference>
<dbReference type="InterPro" id="IPR033413">
    <property type="entry name" value="DUF5117"/>
</dbReference>
<organism evidence="5 6">
    <name type="scientific">Cerina litoralis</name>
    <dbReference type="NCBI Taxonomy" id="2874477"/>
    <lineage>
        <taxon>Bacteria</taxon>
        <taxon>Pseudomonadati</taxon>
        <taxon>Bacteroidota</taxon>
        <taxon>Flavobacteriia</taxon>
        <taxon>Flavobacteriales</taxon>
        <taxon>Flavobacteriaceae</taxon>
        <taxon>Cerina</taxon>
    </lineage>
</organism>
<dbReference type="PANTHER" id="PTHR38478:SF1">
    <property type="entry name" value="ZINC DEPENDENT METALLOPROTEASE DOMAIN LIPOPROTEIN"/>
    <property type="match status" value="1"/>
</dbReference>
<dbReference type="CDD" id="cd04276">
    <property type="entry name" value="ZnMc_MMP_like_2"/>
    <property type="match status" value="1"/>
</dbReference>